<dbReference type="AlphaFoldDB" id="A0A0B7KMS2"/>
<dbReference type="PANTHER" id="PTHR24320:SF236">
    <property type="entry name" value="SHORT-CHAIN DEHYDROGENASE-RELATED"/>
    <property type="match status" value="1"/>
</dbReference>
<dbReference type="GO" id="GO:0016491">
    <property type="term" value="F:oxidoreductase activity"/>
    <property type="evidence" value="ECO:0007669"/>
    <property type="project" value="UniProtKB-KW"/>
</dbReference>
<evidence type="ECO:0000256" key="2">
    <source>
        <dbReference type="ARBA" id="ARBA00022857"/>
    </source>
</evidence>
<accession>A0A0B7KMS2</accession>
<dbReference type="PANTHER" id="PTHR24320">
    <property type="entry name" value="RETINOL DEHYDROGENASE"/>
    <property type="match status" value="1"/>
</dbReference>
<dbReference type="PRINTS" id="PR00081">
    <property type="entry name" value="GDHRDH"/>
</dbReference>
<dbReference type="PROSITE" id="PS00061">
    <property type="entry name" value="ADH_SHORT"/>
    <property type="match status" value="1"/>
</dbReference>
<organism evidence="4">
    <name type="scientific">Bionectria ochroleuca</name>
    <name type="common">Gliocladium roseum</name>
    <dbReference type="NCBI Taxonomy" id="29856"/>
    <lineage>
        <taxon>Eukaryota</taxon>
        <taxon>Fungi</taxon>
        <taxon>Dikarya</taxon>
        <taxon>Ascomycota</taxon>
        <taxon>Pezizomycotina</taxon>
        <taxon>Sordariomycetes</taxon>
        <taxon>Hypocreomycetidae</taxon>
        <taxon>Hypocreales</taxon>
        <taxon>Bionectriaceae</taxon>
        <taxon>Clonostachys</taxon>
    </lineage>
</organism>
<dbReference type="Pfam" id="PF00106">
    <property type="entry name" value="adh_short"/>
    <property type="match status" value="1"/>
</dbReference>
<evidence type="ECO:0000256" key="3">
    <source>
        <dbReference type="ARBA" id="ARBA00023002"/>
    </source>
</evidence>
<sequence length="328" mass="35856">MIYTTYTQFFPPKPTFTEENLPSQKGKVFIVTGGNSGIGYELCKILYGSGATIYMATRSEQRATEAIQSITQSTPSSRGTLKFLHLDLYDLNAVKAAAAAFAAQESKLDVLWNNAGLSAFRFASDARTTQGFEPMMGMHCIATLLFTQLLKPQLQAAVRASPASPGSVRVLWTASISLDGSSPPNGIEFDLLETGGKDPTRNYGASKAGSWILAREMARRWGADGITVACLNPGNVKSNGYTGAPNRVMFFLKRLLSETKSGAYTELFAGLSPDVKNGDYVIPFGRIRTDNECPRQDIVKAITPEEEGGLGYCKKFWSWCEEQYKPFI</sequence>
<name>A0A0B7KMS2_BIOOC</name>
<dbReference type="Gene3D" id="3.40.50.720">
    <property type="entry name" value="NAD(P)-binding Rossmann-like Domain"/>
    <property type="match status" value="1"/>
</dbReference>
<proteinExistence type="inferred from homology"/>
<dbReference type="InterPro" id="IPR002347">
    <property type="entry name" value="SDR_fam"/>
</dbReference>
<dbReference type="SUPFAM" id="SSF51735">
    <property type="entry name" value="NAD(P)-binding Rossmann-fold domains"/>
    <property type="match status" value="1"/>
</dbReference>
<reference evidence="4" key="1">
    <citation type="submission" date="2015-01" db="EMBL/GenBank/DDBJ databases">
        <authorList>
            <person name="Durling Mikael"/>
        </authorList>
    </citation>
    <scope>NUCLEOTIDE SEQUENCE</scope>
</reference>
<protein>
    <submittedName>
        <fullName evidence="4">Uncharacterized protein</fullName>
    </submittedName>
</protein>
<gene>
    <name evidence="4" type="ORF">BN869_000012238_1</name>
</gene>
<comment type="similarity">
    <text evidence="1">Belongs to the short-chain dehydrogenases/reductases (SDR) family.</text>
</comment>
<keyword evidence="3" id="KW-0560">Oxidoreductase</keyword>
<evidence type="ECO:0000256" key="1">
    <source>
        <dbReference type="ARBA" id="ARBA00006484"/>
    </source>
</evidence>
<dbReference type="EMBL" id="CDPU01000062">
    <property type="protein sequence ID" value="CEO56180.1"/>
    <property type="molecule type" value="Genomic_DNA"/>
</dbReference>
<keyword evidence="2" id="KW-0521">NADP</keyword>
<dbReference type="InterPro" id="IPR020904">
    <property type="entry name" value="Sc_DH/Rdtase_CS"/>
</dbReference>
<dbReference type="InterPro" id="IPR036291">
    <property type="entry name" value="NAD(P)-bd_dom_sf"/>
</dbReference>
<evidence type="ECO:0000313" key="4">
    <source>
        <dbReference type="EMBL" id="CEO56180.1"/>
    </source>
</evidence>